<dbReference type="PANTHER" id="PTHR14611">
    <property type="entry name" value="TECTONIC FAMILY MEMBER"/>
    <property type="match status" value="1"/>
</dbReference>
<keyword evidence="2 5" id="KW-0732">Signal</keyword>
<comment type="similarity">
    <text evidence="1">Belongs to the tectonic family.</text>
</comment>
<sequence>MYVLETFLFIAFLFQNAFQNEIFCPCDVTNGLCDLLCCCDPECSIEDLNAFKCQQQQLEQNQNGILRACIPKNFVFTSNTPYIINTASSLFCVEYKEIILPSESSNYLTTQADFEKFPFYESTISLDMNKTFFDISDYIWVINDQNQISYLTSQKPNDVAPFHYLKNREKKFTIDLNNITDADIMNETNMFDNFKIINSPQYIVNCSNLPNLFDTCSSLIKINKNCSFNNTLQDCAFLNSTMPNSLFISSYNLIIEYHNPSGIKNALVIYEFLEKSFYVNTQYYAQVFKLEFKNANRNLSVKPSLGYNIGSPIQISYINQSDPTSIKILNPSSNCDPSSRIPIEFGKNMATDCLIPVEKNLSDLTQTCVELGDKIKKVYLENGILPNFMASYRDLIKYDPNKGWILVENIFTGLNFETIFSSCNQMPTGLSIQIAYAKVGNVLKPLNKIIKAEYQWLQNDVELKCFNTTCTDYIKVSTYLLCCPFQASKKL</sequence>
<dbReference type="InterPro" id="IPR057724">
    <property type="entry name" value="TCTN1-3_N"/>
</dbReference>
<dbReference type="GO" id="GO:0060271">
    <property type="term" value="P:cilium assembly"/>
    <property type="evidence" value="ECO:0007669"/>
    <property type="project" value="TreeGrafter"/>
</dbReference>
<reference evidence="8 9" key="1">
    <citation type="journal article" date="2018" name="Sci. Rep.">
        <title>Genomic signatures of local adaptation to the degree of environmental predictability in rotifers.</title>
        <authorList>
            <person name="Franch-Gras L."/>
            <person name="Hahn C."/>
            <person name="Garcia-Roger E.M."/>
            <person name="Carmona M.J."/>
            <person name="Serra M."/>
            <person name="Gomez A."/>
        </authorList>
    </citation>
    <scope>NUCLEOTIDE SEQUENCE [LARGE SCALE GENOMIC DNA]</scope>
    <source>
        <strain evidence="8">HYR1</strain>
    </source>
</reference>
<name>A0A3M7RAB3_BRAPC</name>
<evidence type="ECO:0000256" key="2">
    <source>
        <dbReference type="ARBA" id="ARBA00022729"/>
    </source>
</evidence>
<protein>
    <submittedName>
        <fullName evidence="8">Tectonic-3</fullName>
    </submittedName>
</protein>
<feature type="chain" id="PRO_5018173052" evidence="5">
    <location>
        <begin position="20"/>
        <end position="491"/>
    </location>
</feature>
<evidence type="ECO:0000259" key="7">
    <source>
        <dbReference type="Pfam" id="PF25752"/>
    </source>
</evidence>
<dbReference type="InterPro" id="IPR011677">
    <property type="entry name" value="TCTN1-3_dom"/>
</dbReference>
<keyword evidence="4" id="KW-0325">Glycoprotein</keyword>
<evidence type="ECO:0000313" key="9">
    <source>
        <dbReference type="Proteomes" id="UP000276133"/>
    </source>
</evidence>
<dbReference type="Proteomes" id="UP000276133">
    <property type="component" value="Unassembled WGS sequence"/>
</dbReference>
<dbReference type="Pfam" id="PF25752">
    <property type="entry name" value="DUF1619_N"/>
    <property type="match status" value="1"/>
</dbReference>
<feature type="domain" description="Tectonic-1-3 N-terminal" evidence="7">
    <location>
        <begin position="18"/>
        <end position="96"/>
    </location>
</feature>
<gene>
    <name evidence="8" type="ORF">BpHYR1_038178</name>
</gene>
<dbReference type="OrthoDB" id="2104337at2759"/>
<evidence type="ECO:0000313" key="8">
    <source>
        <dbReference type="EMBL" id="RNA20542.1"/>
    </source>
</evidence>
<dbReference type="PANTHER" id="PTHR14611:SF2">
    <property type="entry name" value="TECTONIC"/>
    <property type="match status" value="1"/>
</dbReference>
<dbReference type="Pfam" id="PF07773">
    <property type="entry name" value="TCTN_DUF1619"/>
    <property type="match status" value="1"/>
</dbReference>
<dbReference type="EMBL" id="REGN01003824">
    <property type="protein sequence ID" value="RNA20542.1"/>
    <property type="molecule type" value="Genomic_DNA"/>
</dbReference>
<dbReference type="AlphaFoldDB" id="A0A3M7RAB3"/>
<feature type="domain" description="Tectonic-1-3" evidence="6">
    <location>
        <begin position="305"/>
        <end position="460"/>
    </location>
</feature>
<comment type="caution">
    <text evidence="8">The sequence shown here is derived from an EMBL/GenBank/DDBJ whole genome shotgun (WGS) entry which is preliminary data.</text>
</comment>
<dbReference type="STRING" id="10195.A0A3M7RAB3"/>
<accession>A0A3M7RAB3</accession>
<organism evidence="8 9">
    <name type="scientific">Brachionus plicatilis</name>
    <name type="common">Marine rotifer</name>
    <name type="synonym">Brachionus muelleri</name>
    <dbReference type="NCBI Taxonomy" id="10195"/>
    <lineage>
        <taxon>Eukaryota</taxon>
        <taxon>Metazoa</taxon>
        <taxon>Spiralia</taxon>
        <taxon>Gnathifera</taxon>
        <taxon>Rotifera</taxon>
        <taxon>Eurotatoria</taxon>
        <taxon>Monogononta</taxon>
        <taxon>Pseudotrocha</taxon>
        <taxon>Ploima</taxon>
        <taxon>Brachionidae</taxon>
        <taxon>Brachionus</taxon>
    </lineage>
</organism>
<evidence type="ECO:0000256" key="1">
    <source>
        <dbReference type="ARBA" id="ARBA00007633"/>
    </source>
</evidence>
<keyword evidence="3" id="KW-0970">Cilium biogenesis/degradation</keyword>
<evidence type="ECO:0000256" key="5">
    <source>
        <dbReference type="SAM" id="SignalP"/>
    </source>
</evidence>
<evidence type="ECO:0000256" key="4">
    <source>
        <dbReference type="ARBA" id="ARBA00023180"/>
    </source>
</evidence>
<keyword evidence="9" id="KW-1185">Reference proteome</keyword>
<dbReference type="GO" id="GO:0035869">
    <property type="term" value="C:ciliary transition zone"/>
    <property type="evidence" value="ECO:0007669"/>
    <property type="project" value="TreeGrafter"/>
</dbReference>
<evidence type="ECO:0000259" key="6">
    <source>
        <dbReference type="Pfam" id="PF07773"/>
    </source>
</evidence>
<proteinExistence type="inferred from homology"/>
<evidence type="ECO:0000256" key="3">
    <source>
        <dbReference type="ARBA" id="ARBA00022794"/>
    </source>
</evidence>
<feature type="signal peptide" evidence="5">
    <location>
        <begin position="1"/>
        <end position="19"/>
    </location>
</feature>
<dbReference type="InterPro" id="IPR040354">
    <property type="entry name" value="TCTN1-3"/>
</dbReference>